<dbReference type="EC" id="2.4.1.-" evidence="8"/>
<evidence type="ECO:0000256" key="7">
    <source>
        <dbReference type="ARBA" id="ARBA00023136"/>
    </source>
</evidence>
<keyword evidence="6 8" id="KW-1133">Transmembrane helix</keyword>
<reference evidence="10" key="1">
    <citation type="submission" date="2017-10" db="EMBL/GenBank/DDBJ databases">
        <title>Rapid genome shrinkage in a self-fertile nematode reveals novel sperm competition proteins.</title>
        <authorList>
            <person name="Yin D."/>
            <person name="Schwarz E.M."/>
            <person name="Thomas C.G."/>
            <person name="Felde R.L."/>
            <person name="Korf I.F."/>
            <person name="Cutter A.D."/>
            <person name="Schartner C.M."/>
            <person name="Ralston E.J."/>
            <person name="Meyer B.J."/>
            <person name="Haag E.S."/>
        </authorList>
    </citation>
    <scope>NUCLEOTIDE SEQUENCE [LARGE SCALE GENOMIC DNA]</scope>
    <source>
        <strain evidence="10">JU1422</strain>
    </source>
</reference>
<sequence length="533" mass="61177">MLSPFLSPLSDDETMRGFCRRPKKVFVLVFLVLFVVWLSVTIIEFSFGLTVTTDDLIATGKTLKNGRQLKGFITSSYYYPTSKSLGDNAIALVMSINLVRSPANQLEHFLAPDPSELIIMAKNASSSVIVSAPYVRVTPHEVCQVITIFATVQLIPNVKSISMLGDNGMAEIPFTMPSYTKRDVVVCTSPLFVSEQWQNFLLAVHIYRKFGAHMNLYLISSVTSFYELMKEYEREGYMTVQPWVKVDFPGVPKTTADPFNQIEFRNQAASQTDCLLQFKESARFVTFLDLDDVLIPKLAPTYAEEFQKIMDGKKKLAYIFYHKENYDAVVARDSSRFSLKKMFGSLECKHKRETGKIVVDPRNLNYTWIHFPPILPNGLEKYEVTENVITHLKTIVWSDDQEQSGRILIEPSYFDNSSAKIISSKDILSIEKDLRRMIRKPRIRKIFAKLPNIHYFTDLVVKCYNDRYYRYHYSGRLGDIKCPGPQLCGFIQHPKIKCTHVTATHIPMETLYPITYYYATDPYFTSDIGCYAH</sequence>
<keyword evidence="3 8" id="KW-0328">Glycosyltransferase</keyword>
<organism evidence="9 10">
    <name type="scientific">Caenorhabditis nigoni</name>
    <dbReference type="NCBI Taxonomy" id="1611254"/>
    <lineage>
        <taxon>Eukaryota</taxon>
        <taxon>Metazoa</taxon>
        <taxon>Ecdysozoa</taxon>
        <taxon>Nematoda</taxon>
        <taxon>Chromadorea</taxon>
        <taxon>Rhabditida</taxon>
        <taxon>Rhabditina</taxon>
        <taxon>Rhabditomorpha</taxon>
        <taxon>Rhabditoidea</taxon>
        <taxon>Rhabditidae</taxon>
        <taxon>Peloderinae</taxon>
        <taxon>Caenorhabditis</taxon>
    </lineage>
</organism>
<name>A0A2G5TF93_9PELO</name>
<keyword evidence="10" id="KW-1185">Reference proteome</keyword>
<evidence type="ECO:0000256" key="2">
    <source>
        <dbReference type="ARBA" id="ARBA00007647"/>
    </source>
</evidence>
<gene>
    <name evidence="9" type="primary">Cnig_chr_V.g18705</name>
    <name evidence="9" type="ORF">B9Z55_018705</name>
</gene>
<comment type="caution">
    <text evidence="9">The sequence shown here is derived from an EMBL/GenBank/DDBJ whole genome shotgun (WGS) entry which is preliminary data.</text>
</comment>
<dbReference type="PANTHER" id="PTHR21645">
    <property type="entry name" value="GLYCOSYLTRANSFERASE FAMILY 92 PROTEIN"/>
    <property type="match status" value="1"/>
</dbReference>
<dbReference type="OrthoDB" id="5809216at2759"/>
<keyword evidence="5 8" id="KW-0812">Transmembrane</keyword>
<dbReference type="GO" id="GO:0016020">
    <property type="term" value="C:membrane"/>
    <property type="evidence" value="ECO:0007669"/>
    <property type="project" value="UniProtKB-SubCell"/>
</dbReference>
<dbReference type="GO" id="GO:0016757">
    <property type="term" value="F:glycosyltransferase activity"/>
    <property type="evidence" value="ECO:0007669"/>
    <property type="project" value="UniProtKB-UniRule"/>
</dbReference>
<keyword evidence="4 8" id="KW-0808">Transferase</keyword>
<evidence type="ECO:0000256" key="1">
    <source>
        <dbReference type="ARBA" id="ARBA00004167"/>
    </source>
</evidence>
<evidence type="ECO:0000256" key="8">
    <source>
        <dbReference type="RuleBase" id="RU366017"/>
    </source>
</evidence>
<dbReference type="STRING" id="1611254.A0A2G5TF93"/>
<dbReference type="InterPro" id="IPR052012">
    <property type="entry name" value="GTase_92"/>
</dbReference>
<comment type="similarity">
    <text evidence="2 8">Belongs to the glycosyltransferase 92 family.</text>
</comment>
<evidence type="ECO:0000256" key="3">
    <source>
        <dbReference type="ARBA" id="ARBA00022676"/>
    </source>
</evidence>
<dbReference type="Proteomes" id="UP000230233">
    <property type="component" value="Chromosome V"/>
</dbReference>
<dbReference type="EMBL" id="PDUG01000005">
    <property type="protein sequence ID" value="PIC25982.1"/>
    <property type="molecule type" value="Genomic_DNA"/>
</dbReference>
<protein>
    <recommendedName>
        <fullName evidence="8">Glycosyltransferase family 92 protein</fullName>
        <ecNumber evidence="8">2.4.1.-</ecNumber>
    </recommendedName>
</protein>
<comment type="subcellular location">
    <subcellularLocation>
        <location evidence="1">Membrane</location>
        <topology evidence="1">Single-pass membrane protein</topology>
    </subcellularLocation>
</comment>
<proteinExistence type="inferred from homology"/>
<keyword evidence="7 8" id="KW-0472">Membrane</keyword>
<dbReference type="AlphaFoldDB" id="A0A2G5TF93"/>
<dbReference type="PANTHER" id="PTHR21645:SF17">
    <property type="entry name" value="GLYCOSYLTRANSFERASE FAMILY 92 PROTEIN-RELATED"/>
    <property type="match status" value="1"/>
</dbReference>
<feature type="transmembrane region" description="Helical" evidence="8">
    <location>
        <begin position="25"/>
        <end position="47"/>
    </location>
</feature>
<evidence type="ECO:0000313" key="10">
    <source>
        <dbReference type="Proteomes" id="UP000230233"/>
    </source>
</evidence>
<dbReference type="Pfam" id="PF01697">
    <property type="entry name" value="Glyco_transf_92"/>
    <property type="match status" value="1"/>
</dbReference>
<evidence type="ECO:0000256" key="5">
    <source>
        <dbReference type="ARBA" id="ARBA00022692"/>
    </source>
</evidence>
<evidence type="ECO:0000256" key="6">
    <source>
        <dbReference type="ARBA" id="ARBA00022989"/>
    </source>
</evidence>
<evidence type="ECO:0000313" key="9">
    <source>
        <dbReference type="EMBL" id="PIC25982.1"/>
    </source>
</evidence>
<evidence type="ECO:0000256" key="4">
    <source>
        <dbReference type="ARBA" id="ARBA00022679"/>
    </source>
</evidence>
<accession>A0A2G5TF93</accession>
<dbReference type="InterPro" id="IPR008166">
    <property type="entry name" value="Glyco_transf_92"/>
</dbReference>